<keyword evidence="2" id="KW-1185">Reference proteome</keyword>
<name>A0ABR0JYP2_9PEZI</name>
<evidence type="ECO:0000313" key="2">
    <source>
        <dbReference type="Proteomes" id="UP001357485"/>
    </source>
</evidence>
<dbReference type="InterPro" id="IPR015943">
    <property type="entry name" value="WD40/YVTN_repeat-like_dom_sf"/>
</dbReference>
<dbReference type="PANTHER" id="PTHR44163">
    <property type="entry name" value="U3 SMALL NUCLEOLAR RNA-ASSOCIATED PROTEIN 4 HOMOLOG"/>
    <property type="match status" value="1"/>
</dbReference>
<dbReference type="Proteomes" id="UP001357485">
    <property type="component" value="Unassembled WGS sequence"/>
</dbReference>
<comment type="caution">
    <text evidence="1">The sequence shown here is derived from an EMBL/GenBank/DDBJ whole genome shotgun (WGS) entry which is preliminary data.</text>
</comment>
<dbReference type="InterPro" id="IPR046351">
    <property type="entry name" value="UTP4"/>
</dbReference>
<organism evidence="1 2">
    <name type="scientific">Cryomyces antarcticus</name>
    <dbReference type="NCBI Taxonomy" id="329879"/>
    <lineage>
        <taxon>Eukaryota</taxon>
        <taxon>Fungi</taxon>
        <taxon>Dikarya</taxon>
        <taxon>Ascomycota</taxon>
        <taxon>Pezizomycotina</taxon>
        <taxon>Dothideomycetes</taxon>
        <taxon>Dothideomycetes incertae sedis</taxon>
        <taxon>Cryomyces</taxon>
    </lineage>
</organism>
<sequence length="104" mass="11301">MKDQQGQEPVQSGEEWKGQNLVAGCANGSLVVLSTADNDLTFEKFVTRASAKRARCLSVTYQNRHTVVAGFADSTIRVYDVRKSSLLRNMCLGAGQPGGPREIL</sequence>
<dbReference type="PANTHER" id="PTHR44163:SF1">
    <property type="entry name" value="U3 SMALL NUCLEOLAR RNA-ASSOCIATED PROTEIN 4 HOMOLOG"/>
    <property type="match status" value="1"/>
</dbReference>
<dbReference type="InterPro" id="IPR036322">
    <property type="entry name" value="WD40_repeat_dom_sf"/>
</dbReference>
<gene>
    <name evidence="1" type="primary">UTP4_3</name>
    <name evidence="1" type="ORF">LTR16_008745</name>
</gene>
<evidence type="ECO:0000313" key="1">
    <source>
        <dbReference type="EMBL" id="KAK5077598.1"/>
    </source>
</evidence>
<dbReference type="SUPFAM" id="SSF50978">
    <property type="entry name" value="WD40 repeat-like"/>
    <property type="match status" value="1"/>
</dbReference>
<protein>
    <submittedName>
        <fullName evidence="1">U3 small nucleolar RNA-associated protein</fullName>
    </submittedName>
</protein>
<dbReference type="EMBL" id="JAVRRA010026756">
    <property type="protein sequence ID" value="KAK5077598.1"/>
    <property type="molecule type" value="Genomic_DNA"/>
</dbReference>
<proteinExistence type="predicted"/>
<reference evidence="1 2" key="1">
    <citation type="submission" date="2023-08" db="EMBL/GenBank/DDBJ databases">
        <title>Black Yeasts Isolated from many extreme environments.</title>
        <authorList>
            <person name="Coleine C."/>
            <person name="Stajich J.E."/>
            <person name="Selbmann L."/>
        </authorList>
    </citation>
    <scope>NUCLEOTIDE SEQUENCE [LARGE SCALE GENOMIC DNA]</scope>
    <source>
        <strain evidence="1 2">CCFEE 536</strain>
    </source>
</reference>
<feature type="non-terminal residue" evidence="1">
    <location>
        <position position="104"/>
    </location>
</feature>
<accession>A0ABR0JYP2</accession>
<dbReference type="Gene3D" id="2.130.10.10">
    <property type="entry name" value="YVTN repeat-like/Quinoprotein amine dehydrogenase"/>
    <property type="match status" value="1"/>
</dbReference>